<dbReference type="RefSeq" id="WP_154418130.1">
    <property type="nucleotide sequence ID" value="NZ_VUNS01000008.1"/>
</dbReference>
<protein>
    <recommendedName>
        <fullName evidence="1">VOC domain-containing protein</fullName>
    </recommendedName>
</protein>
<dbReference type="Proteomes" id="UP000435649">
    <property type="component" value="Unassembled WGS sequence"/>
</dbReference>
<dbReference type="SUPFAM" id="SSF54593">
    <property type="entry name" value="Glyoxalase/Bleomycin resistance protein/Dihydroxybiphenyl dioxygenase"/>
    <property type="match status" value="1"/>
</dbReference>
<dbReference type="EMBL" id="VUNS01000008">
    <property type="protein sequence ID" value="MST97264.1"/>
    <property type="molecule type" value="Genomic_DNA"/>
</dbReference>
<proteinExistence type="predicted"/>
<name>A0A844G2S3_9BACT</name>
<dbReference type="InterPro" id="IPR037523">
    <property type="entry name" value="VOC_core"/>
</dbReference>
<evidence type="ECO:0000313" key="2">
    <source>
        <dbReference type="EMBL" id="MST97264.1"/>
    </source>
</evidence>
<reference evidence="2 3" key="1">
    <citation type="submission" date="2019-08" db="EMBL/GenBank/DDBJ databases">
        <title>In-depth cultivation of the pig gut microbiome towards novel bacterial diversity and tailored functional studies.</title>
        <authorList>
            <person name="Wylensek D."/>
            <person name="Hitch T.C.A."/>
            <person name="Clavel T."/>
        </authorList>
    </citation>
    <scope>NUCLEOTIDE SEQUENCE [LARGE SCALE GENOMIC DNA]</scope>
    <source>
        <strain evidence="2 3">BBE-744-WT-12</strain>
    </source>
</reference>
<keyword evidence="3" id="KW-1185">Reference proteome</keyword>
<dbReference type="Gene3D" id="3.10.180.10">
    <property type="entry name" value="2,3-Dihydroxybiphenyl 1,2-Dioxygenase, domain 1"/>
    <property type="match status" value="1"/>
</dbReference>
<evidence type="ECO:0000313" key="3">
    <source>
        <dbReference type="Proteomes" id="UP000435649"/>
    </source>
</evidence>
<comment type="caution">
    <text evidence="2">The sequence shown here is derived from an EMBL/GenBank/DDBJ whole genome shotgun (WGS) entry which is preliminary data.</text>
</comment>
<dbReference type="PROSITE" id="PS51819">
    <property type="entry name" value="VOC"/>
    <property type="match status" value="1"/>
</dbReference>
<gene>
    <name evidence="2" type="ORF">FYJ85_09445</name>
</gene>
<dbReference type="InterPro" id="IPR029068">
    <property type="entry name" value="Glyas_Bleomycin-R_OHBP_Dase"/>
</dbReference>
<sequence>MNATRFGLILKVNDLDACRIFYRDLLQLGEPVLDSTFAVVFHLTEELALTLEKSAAGYLEHASAASTFSFAVPDLEAFACRLDDCGYPLEKDPIRIGIIEYRRGTDPEGNPFLVFQE</sequence>
<organism evidence="2 3">
    <name type="scientific">Victivallis lenta</name>
    <dbReference type="NCBI Taxonomy" id="2606640"/>
    <lineage>
        <taxon>Bacteria</taxon>
        <taxon>Pseudomonadati</taxon>
        <taxon>Lentisphaerota</taxon>
        <taxon>Lentisphaeria</taxon>
        <taxon>Victivallales</taxon>
        <taxon>Victivallaceae</taxon>
        <taxon>Victivallis</taxon>
    </lineage>
</organism>
<feature type="domain" description="VOC" evidence="1">
    <location>
        <begin position="4"/>
        <end position="117"/>
    </location>
</feature>
<dbReference type="AlphaFoldDB" id="A0A844G2S3"/>
<evidence type="ECO:0000259" key="1">
    <source>
        <dbReference type="PROSITE" id="PS51819"/>
    </source>
</evidence>
<accession>A0A844G2S3</accession>